<keyword evidence="3" id="KW-0378">Hydrolase</keyword>
<dbReference type="SUPFAM" id="SSF50494">
    <property type="entry name" value="Trypsin-like serine proteases"/>
    <property type="match status" value="1"/>
</dbReference>
<evidence type="ECO:0000256" key="1">
    <source>
        <dbReference type="ARBA" id="ARBA00023157"/>
    </source>
</evidence>
<dbReference type="PROSITE" id="PS50240">
    <property type="entry name" value="TRYPSIN_DOM"/>
    <property type="match status" value="1"/>
</dbReference>
<sequence>MASWMRRTPNRITNSFSGCDNLFTSLHKSGHFCVQNIMFWNPYLFTCIVLGSIAYPSLSLPPTNDQPVQLFAEKRLIRVKRIIGGHPVHQGDYPWAASIQARRFRDITVLFRRNVEHYCGAVLIAPNWVLTAAHCLYTEDENGDLISYLDPKMWHVRLARDSLRPSMIERVKGLWNRLFNYVFGQVKLQTFYHVKEIFHHPKYVPGTLEYDLALLQLKEEPVMRKIKNIGLIALPSKSVGHFWPHTNQTCLSVGWGCSFAEGPPTMKIQSVELPVVDAETCRNMYSAYINLTIDHEFCAGYHMGNKGICPGDSGGPLVCKSDDGELKLAGIVSATHSKRPSDFPAIFTRVSYFVDWIHRVMDEHPTTPNDGPLSFLRLKN</sequence>
<keyword evidence="3" id="KW-0645">Protease</keyword>
<dbReference type="PRINTS" id="PR00722">
    <property type="entry name" value="CHYMOTRYPSIN"/>
</dbReference>
<dbReference type="InterPro" id="IPR051487">
    <property type="entry name" value="Ser/Thr_Proteases_Immune/Dev"/>
</dbReference>
<dbReference type="Proteomes" id="UP000230066">
    <property type="component" value="Unassembled WGS sequence"/>
</dbReference>
<comment type="similarity">
    <text evidence="2">Belongs to the peptidase S1 family. CLIP subfamily.</text>
</comment>
<dbReference type="AlphaFoldDB" id="A0A4E0S2E9"/>
<dbReference type="Pfam" id="PF00089">
    <property type="entry name" value="Trypsin"/>
    <property type="match status" value="2"/>
</dbReference>
<dbReference type="GO" id="GO:0006508">
    <property type="term" value="P:proteolysis"/>
    <property type="evidence" value="ECO:0007669"/>
    <property type="project" value="UniProtKB-KW"/>
</dbReference>
<dbReference type="InterPro" id="IPR001254">
    <property type="entry name" value="Trypsin_dom"/>
</dbReference>
<dbReference type="PROSITE" id="PS00135">
    <property type="entry name" value="TRYPSIN_SER"/>
    <property type="match status" value="1"/>
</dbReference>
<keyword evidence="1" id="KW-1015">Disulfide bond</keyword>
<dbReference type="PANTHER" id="PTHR24256">
    <property type="entry name" value="TRYPTASE-RELATED"/>
    <property type="match status" value="1"/>
</dbReference>
<dbReference type="InterPro" id="IPR018114">
    <property type="entry name" value="TRYPSIN_HIS"/>
</dbReference>
<dbReference type="InterPro" id="IPR033116">
    <property type="entry name" value="TRYPSIN_SER"/>
</dbReference>
<name>A0A4E0S2E9_FASHE</name>
<keyword evidence="6" id="KW-1185">Reference proteome</keyword>
<dbReference type="GO" id="GO:0004252">
    <property type="term" value="F:serine-type endopeptidase activity"/>
    <property type="evidence" value="ECO:0007669"/>
    <property type="project" value="InterPro"/>
</dbReference>
<dbReference type="InterPro" id="IPR043504">
    <property type="entry name" value="Peptidase_S1_PA_chymotrypsin"/>
</dbReference>
<dbReference type="Gene3D" id="2.40.10.10">
    <property type="entry name" value="Trypsin-like serine proteases"/>
    <property type="match status" value="1"/>
</dbReference>
<dbReference type="PROSITE" id="PS00134">
    <property type="entry name" value="TRYPSIN_HIS"/>
    <property type="match status" value="1"/>
</dbReference>
<evidence type="ECO:0000313" key="6">
    <source>
        <dbReference type="Proteomes" id="UP000230066"/>
    </source>
</evidence>
<dbReference type="SMART" id="SM00020">
    <property type="entry name" value="Tryp_SPc"/>
    <property type="match status" value="1"/>
</dbReference>
<evidence type="ECO:0000256" key="3">
    <source>
        <dbReference type="RuleBase" id="RU363034"/>
    </source>
</evidence>
<proteinExistence type="inferred from homology"/>
<feature type="domain" description="Peptidase S1" evidence="4">
    <location>
        <begin position="82"/>
        <end position="362"/>
    </location>
</feature>
<keyword evidence="3" id="KW-0720">Serine protease</keyword>
<protein>
    <submittedName>
        <fullName evidence="5">Mast cell tryptase</fullName>
    </submittedName>
</protein>
<dbReference type="CDD" id="cd00190">
    <property type="entry name" value="Tryp_SPc"/>
    <property type="match status" value="1"/>
</dbReference>
<reference evidence="5" key="1">
    <citation type="submission" date="2019-03" db="EMBL/GenBank/DDBJ databases">
        <title>Improved annotation for the trematode Fasciola hepatica.</title>
        <authorList>
            <person name="Choi Y.-J."/>
            <person name="Martin J."/>
            <person name="Mitreva M."/>
        </authorList>
    </citation>
    <scope>NUCLEOTIDE SEQUENCE [LARGE SCALE GENOMIC DNA]</scope>
</reference>
<accession>A0A4E0S2E9</accession>
<dbReference type="EMBL" id="JXXN02000396">
    <property type="protein sequence ID" value="THD27532.1"/>
    <property type="molecule type" value="Genomic_DNA"/>
</dbReference>
<comment type="caution">
    <text evidence="5">The sequence shown here is derived from an EMBL/GenBank/DDBJ whole genome shotgun (WGS) entry which is preliminary data.</text>
</comment>
<organism evidence="5 6">
    <name type="scientific">Fasciola hepatica</name>
    <name type="common">Liver fluke</name>
    <dbReference type="NCBI Taxonomy" id="6192"/>
    <lineage>
        <taxon>Eukaryota</taxon>
        <taxon>Metazoa</taxon>
        <taxon>Spiralia</taxon>
        <taxon>Lophotrochozoa</taxon>
        <taxon>Platyhelminthes</taxon>
        <taxon>Trematoda</taxon>
        <taxon>Digenea</taxon>
        <taxon>Plagiorchiida</taxon>
        <taxon>Echinostomata</taxon>
        <taxon>Echinostomatoidea</taxon>
        <taxon>Fasciolidae</taxon>
        <taxon>Fasciola</taxon>
    </lineage>
</organism>
<gene>
    <name evidence="5" type="ORF">D915_001658</name>
</gene>
<evidence type="ECO:0000313" key="5">
    <source>
        <dbReference type="EMBL" id="THD27532.1"/>
    </source>
</evidence>
<dbReference type="InterPro" id="IPR001314">
    <property type="entry name" value="Peptidase_S1A"/>
</dbReference>
<dbReference type="InterPro" id="IPR009003">
    <property type="entry name" value="Peptidase_S1_PA"/>
</dbReference>
<evidence type="ECO:0000256" key="2">
    <source>
        <dbReference type="ARBA" id="ARBA00024195"/>
    </source>
</evidence>
<evidence type="ECO:0000259" key="4">
    <source>
        <dbReference type="PROSITE" id="PS50240"/>
    </source>
</evidence>